<dbReference type="EMBL" id="VSSQ01092099">
    <property type="protein sequence ID" value="MPN37442.1"/>
    <property type="molecule type" value="Genomic_DNA"/>
</dbReference>
<sequence length="49" mass="5751">MLETTPFTLEVRVLVVEEKERELVVVEVRPEMEVVARIPFTVEERTPPK</sequence>
<evidence type="ECO:0000313" key="1">
    <source>
        <dbReference type="EMBL" id="MPN37442.1"/>
    </source>
</evidence>
<accession>A0A645HGC7</accession>
<gene>
    <name evidence="1" type="ORF">SDC9_184960</name>
</gene>
<proteinExistence type="predicted"/>
<protein>
    <submittedName>
        <fullName evidence="1">Uncharacterized protein</fullName>
    </submittedName>
</protein>
<name>A0A645HGC7_9ZZZZ</name>
<reference evidence="1" key="1">
    <citation type="submission" date="2019-08" db="EMBL/GenBank/DDBJ databases">
        <authorList>
            <person name="Kucharzyk K."/>
            <person name="Murdoch R.W."/>
            <person name="Higgins S."/>
            <person name="Loffler F."/>
        </authorList>
    </citation>
    <scope>NUCLEOTIDE SEQUENCE</scope>
</reference>
<dbReference type="AlphaFoldDB" id="A0A645HGC7"/>
<organism evidence="1">
    <name type="scientific">bioreactor metagenome</name>
    <dbReference type="NCBI Taxonomy" id="1076179"/>
    <lineage>
        <taxon>unclassified sequences</taxon>
        <taxon>metagenomes</taxon>
        <taxon>ecological metagenomes</taxon>
    </lineage>
</organism>
<comment type="caution">
    <text evidence="1">The sequence shown here is derived from an EMBL/GenBank/DDBJ whole genome shotgun (WGS) entry which is preliminary data.</text>
</comment>